<dbReference type="Proteomes" id="UP000326275">
    <property type="component" value="Segment"/>
</dbReference>
<evidence type="ECO:0000313" key="2">
    <source>
        <dbReference type="EMBL" id="QFG08487.1"/>
    </source>
</evidence>
<reference evidence="2 3" key="1">
    <citation type="submission" date="2019-07" db="EMBL/GenBank/DDBJ databases">
        <authorList>
            <person name="Abad L.A."/>
            <person name="Stoner T.H."/>
            <person name="Garlena R.A."/>
            <person name="Russell D.A."/>
            <person name="Pope W.H."/>
            <person name="Jacobs-Sera D."/>
            <person name="Hatfull G.F."/>
        </authorList>
    </citation>
    <scope>NUCLEOTIDE SEQUENCE [LARGE SCALE GENOMIC DNA]</scope>
</reference>
<feature type="region of interest" description="Disordered" evidence="1">
    <location>
        <begin position="22"/>
        <end position="52"/>
    </location>
</feature>
<gene>
    <name evidence="2" type="primary">49</name>
    <name evidence="2" type="ORF">SEA_YUNKEL11_49</name>
</gene>
<name>A0A5J6TFH2_9CAUD</name>
<dbReference type="EMBL" id="MN234165">
    <property type="protein sequence ID" value="QFG08487.1"/>
    <property type="molecule type" value="Genomic_DNA"/>
</dbReference>
<dbReference type="KEGG" id="vg:60325715"/>
<sequence>MEVGRQTGSYFFCPASVAHDPLTTPGEVTAAPHLPHNDTAPHEAGLADTTKG</sequence>
<dbReference type="RefSeq" id="YP_009954226.1">
    <property type="nucleotide sequence ID" value="NC_051630.1"/>
</dbReference>
<keyword evidence="3" id="KW-1185">Reference proteome</keyword>
<organism evidence="2 3">
    <name type="scientific">Mycobacterium phage Yunkel11</name>
    <dbReference type="NCBI Taxonomy" id="2599886"/>
    <lineage>
        <taxon>Viruses</taxon>
        <taxon>Duplodnaviria</taxon>
        <taxon>Heunggongvirae</taxon>
        <taxon>Uroviricota</taxon>
        <taxon>Caudoviricetes</taxon>
        <taxon>Weiservirinae</taxon>
        <taxon>Anayavirus</taxon>
        <taxon>Anayavirus yunkel11</taxon>
    </lineage>
</organism>
<accession>A0A5J6TFH2</accession>
<dbReference type="GeneID" id="60325715"/>
<protein>
    <submittedName>
        <fullName evidence="2">Uncharacterized protein</fullName>
    </submittedName>
</protein>
<proteinExistence type="predicted"/>
<evidence type="ECO:0000256" key="1">
    <source>
        <dbReference type="SAM" id="MobiDB-lite"/>
    </source>
</evidence>
<evidence type="ECO:0000313" key="3">
    <source>
        <dbReference type="Proteomes" id="UP000326275"/>
    </source>
</evidence>